<evidence type="ECO:0000256" key="2">
    <source>
        <dbReference type="ARBA" id="ARBA00022670"/>
    </source>
</evidence>
<feature type="domain" description="PDZ" evidence="4">
    <location>
        <begin position="213"/>
        <end position="293"/>
    </location>
</feature>
<dbReference type="InterPro" id="IPR001940">
    <property type="entry name" value="Peptidase_S1C"/>
</dbReference>
<evidence type="ECO:0000313" key="6">
    <source>
        <dbReference type="Proteomes" id="UP000635565"/>
    </source>
</evidence>
<dbReference type="SMART" id="SM00228">
    <property type="entry name" value="PDZ"/>
    <property type="match status" value="1"/>
</dbReference>
<keyword evidence="2" id="KW-0645">Protease</keyword>
<dbReference type="Pfam" id="PF13180">
    <property type="entry name" value="PDZ_2"/>
    <property type="match status" value="1"/>
</dbReference>
<dbReference type="SUPFAM" id="SSF50494">
    <property type="entry name" value="Trypsin-like serine proteases"/>
    <property type="match status" value="1"/>
</dbReference>
<comment type="similarity">
    <text evidence="1">Belongs to the peptidase S1C family.</text>
</comment>
<accession>A0ABQ3VIQ1</accession>
<comment type="caution">
    <text evidence="5">The sequence shown here is derived from an EMBL/GenBank/DDBJ whole genome shotgun (WGS) entry which is preliminary data.</text>
</comment>
<dbReference type="PANTHER" id="PTHR22939">
    <property type="entry name" value="SERINE PROTEASE FAMILY S1C HTRA-RELATED"/>
    <property type="match status" value="1"/>
</dbReference>
<dbReference type="InterPro" id="IPR001478">
    <property type="entry name" value="PDZ"/>
</dbReference>
<dbReference type="Gene3D" id="2.30.42.10">
    <property type="match status" value="1"/>
</dbReference>
<dbReference type="PRINTS" id="PR00834">
    <property type="entry name" value="PROTEASES2C"/>
</dbReference>
<dbReference type="RefSeq" id="WP_201363573.1">
    <property type="nucleotide sequence ID" value="NZ_BNJJ01000010.1"/>
</dbReference>
<gene>
    <name evidence="5" type="ORF">KSZ_39510</name>
</gene>
<evidence type="ECO:0000256" key="1">
    <source>
        <dbReference type="ARBA" id="ARBA00010541"/>
    </source>
</evidence>
<keyword evidence="6" id="KW-1185">Reference proteome</keyword>
<dbReference type="SUPFAM" id="SSF50156">
    <property type="entry name" value="PDZ domain-like"/>
    <property type="match status" value="1"/>
</dbReference>
<evidence type="ECO:0000256" key="3">
    <source>
        <dbReference type="ARBA" id="ARBA00022801"/>
    </source>
</evidence>
<dbReference type="Gene3D" id="2.40.10.120">
    <property type="match status" value="1"/>
</dbReference>
<evidence type="ECO:0000259" key="4">
    <source>
        <dbReference type="PROSITE" id="PS50106"/>
    </source>
</evidence>
<sequence length="306" mass="32692">MTQSTTPSTQSSSPLPDAFSSTLSGLFNQVRPAIVQVRNERHGGGTGIVWQADGQIITNNHVVPQDGEGIQIHFTDGRTLPARVLHRQPQFDLALLKVQAEQLPTLPAGDSDSLRVGEWVFAIGHPWGQRWTVTAGIVSTMSTRQVEPEVTIPYIKSDVRLAPGNSGGPLLNADGQVVGINAMIFGGDLSVSIPSNVVSAWLKDLPRSQAILGVGLQRIDLPTAIRQQLADHSDNGLLVVSVVERPAAQQAILLGDLLLEIEGQPIQGVHSIRQNLANKAPGQQVTLKIARAGKLQTITTTLIATE</sequence>
<dbReference type="Proteomes" id="UP000635565">
    <property type="component" value="Unassembled WGS sequence"/>
</dbReference>
<proteinExistence type="inferred from homology"/>
<dbReference type="InterPro" id="IPR009003">
    <property type="entry name" value="Peptidase_S1_PA"/>
</dbReference>
<keyword evidence="3" id="KW-0378">Hydrolase</keyword>
<evidence type="ECO:0000313" key="5">
    <source>
        <dbReference type="EMBL" id="GHO85945.1"/>
    </source>
</evidence>
<dbReference type="Pfam" id="PF13365">
    <property type="entry name" value="Trypsin_2"/>
    <property type="match status" value="1"/>
</dbReference>
<dbReference type="PROSITE" id="PS50106">
    <property type="entry name" value="PDZ"/>
    <property type="match status" value="1"/>
</dbReference>
<organism evidence="5 6">
    <name type="scientific">Dictyobacter formicarum</name>
    <dbReference type="NCBI Taxonomy" id="2778368"/>
    <lineage>
        <taxon>Bacteria</taxon>
        <taxon>Bacillati</taxon>
        <taxon>Chloroflexota</taxon>
        <taxon>Ktedonobacteria</taxon>
        <taxon>Ktedonobacterales</taxon>
        <taxon>Dictyobacteraceae</taxon>
        <taxon>Dictyobacter</taxon>
    </lineage>
</organism>
<protein>
    <recommendedName>
        <fullName evidence="4">PDZ domain-containing protein</fullName>
    </recommendedName>
</protein>
<dbReference type="EMBL" id="BNJJ01000010">
    <property type="protein sequence ID" value="GHO85945.1"/>
    <property type="molecule type" value="Genomic_DNA"/>
</dbReference>
<reference evidence="5 6" key="1">
    <citation type="journal article" date="2021" name="Int. J. Syst. Evol. Microbiol.">
        <title>Reticulibacter mediterranei gen. nov., sp. nov., within the new family Reticulibacteraceae fam. nov., and Ktedonospora formicarum gen. nov., sp. nov., Ktedonobacter robiniae sp. nov., Dictyobacter formicarum sp. nov. and Dictyobacter arantiisoli sp. nov., belonging to the class Ktedonobacteria.</title>
        <authorList>
            <person name="Yabe S."/>
            <person name="Zheng Y."/>
            <person name="Wang C.M."/>
            <person name="Sakai Y."/>
            <person name="Abe K."/>
            <person name="Yokota A."/>
            <person name="Donadio S."/>
            <person name="Cavaletti L."/>
            <person name="Monciardini P."/>
        </authorList>
    </citation>
    <scope>NUCLEOTIDE SEQUENCE [LARGE SCALE GENOMIC DNA]</scope>
    <source>
        <strain evidence="5 6">SOSP1-9</strain>
    </source>
</reference>
<dbReference type="PANTHER" id="PTHR22939:SF129">
    <property type="entry name" value="SERINE PROTEASE HTRA2, MITOCHONDRIAL"/>
    <property type="match status" value="1"/>
</dbReference>
<dbReference type="InterPro" id="IPR036034">
    <property type="entry name" value="PDZ_sf"/>
</dbReference>
<name>A0ABQ3VIQ1_9CHLR</name>